<accession>A0A401TQE0</accession>
<reference evidence="2 3" key="1">
    <citation type="journal article" date="2018" name="Nat. Ecol. Evol.">
        <title>Shark genomes provide insights into elasmobranch evolution and the origin of vertebrates.</title>
        <authorList>
            <person name="Hara Y"/>
            <person name="Yamaguchi K"/>
            <person name="Onimaru K"/>
            <person name="Kadota M"/>
            <person name="Koyanagi M"/>
            <person name="Keeley SD"/>
            <person name="Tatsumi K"/>
            <person name="Tanaka K"/>
            <person name="Motone F"/>
            <person name="Kageyama Y"/>
            <person name="Nozu R"/>
            <person name="Adachi N"/>
            <person name="Nishimura O"/>
            <person name="Nakagawa R"/>
            <person name="Tanegashima C"/>
            <person name="Kiyatake I"/>
            <person name="Matsumoto R"/>
            <person name="Murakumo K"/>
            <person name="Nishida K"/>
            <person name="Terakita A"/>
            <person name="Kuratani S"/>
            <person name="Sato K"/>
            <person name="Hyodo S Kuraku.S."/>
        </authorList>
    </citation>
    <scope>NUCLEOTIDE SEQUENCE [LARGE SCALE GENOMIC DNA]</scope>
</reference>
<organism evidence="2 3">
    <name type="scientific">Chiloscyllium punctatum</name>
    <name type="common">Brownbanded bambooshark</name>
    <name type="synonym">Hemiscyllium punctatum</name>
    <dbReference type="NCBI Taxonomy" id="137246"/>
    <lineage>
        <taxon>Eukaryota</taxon>
        <taxon>Metazoa</taxon>
        <taxon>Chordata</taxon>
        <taxon>Craniata</taxon>
        <taxon>Vertebrata</taxon>
        <taxon>Chondrichthyes</taxon>
        <taxon>Elasmobranchii</taxon>
        <taxon>Galeomorphii</taxon>
        <taxon>Galeoidea</taxon>
        <taxon>Orectolobiformes</taxon>
        <taxon>Hemiscylliidae</taxon>
        <taxon>Chiloscyllium</taxon>
    </lineage>
</organism>
<evidence type="ECO:0000313" key="3">
    <source>
        <dbReference type="Proteomes" id="UP000287033"/>
    </source>
</evidence>
<evidence type="ECO:0000256" key="1">
    <source>
        <dbReference type="SAM" id="MobiDB-lite"/>
    </source>
</evidence>
<protein>
    <submittedName>
        <fullName evidence="2">Uncharacterized protein</fullName>
    </submittedName>
</protein>
<keyword evidence="3" id="KW-1185">Reference proteome</keyword>
<feature type="region of interest" description="Disordered" evidence="1">
    <location>
        <begin position="1"/>
        <end position="135"/>
    </location>
</feature>
<name>A0A401TQE0_CHIPU</name>
<gene>
    <name evidence="2" type="ORF">chiPu_0028980</name>
</gene>
<dbReference type="AlphaFoldDB" id="A0A401TQE0"/>
<evidence type="ECO:0000313" key="2">
    <source>
        <dbReference type="EMBL" id="GCC44832.1"/>
    </source>
</evidence>
<dbReference type="Proteomes" id="UP000287033">
    <property type="component" value="Unassembled WGS sequence"/>
</dbReference>
<feature type="compositionally biased region" description="Basic residues" evidence="1">
    <location>
        <begin position="228"/>
        <end position="243"/>
    </location>
</feature>
<feature type="compositionally biased region" description="Basic and acidic residues" evidence="1">
    <location>
        <begin position="20"/>
        <end position="29"/>
    </location>
</feature>
<dbReference type="EMBL" id="BEZZ01145405">
    <property type="protein sequence ID" value="GCC44832.1"/>
    <property type="molecule type" value="Genomic_DNA"/>
</dbReference>
<comment type="caution">
    <text evidence="2">The sequence shown here is derived from an EMBL/GenBank/DDBJ whole genome shotgun (WGS) entry which is preliminary data.</text>
</comment>
<feature type="compositionally biased region" description="Low complexity" evidence="1">
    <location>
        <begin position="35"/>
        <end position="46"/>
    </location>
</feature>
<proteinExistence type="predicted"/>
<sequence length="243" mass="25990">MEVPAGKLKVMERFFSPRRLGREREEVAQRRSRRPLSSSSSWSSGDEGAGSGVDGSPFSRSCGDVRACSSSLPRGRRVPSRGEGERARGPPSLRRARSMEGPALGLEAWGREPGACSSGAAQAQGQGTLRGGRQQRRADFSRFLDEITVQLLSPARLDFFNARPRGPPGNGDLEDAQPLAAGPASSLETSTGPGACTHCTESGRSPQHGDGDEEEEKEEASPWAVDRKARRGGVHKVNGHWAC</sequence>
<feature type="region of interest" description="Disordered" evidence="1">
    <location>
        <begin position="159"/>
        <end position="243"/>
    </location>
</feature>